<feature type="region of interest" description="Disordered" evidence="1">
    <location>
        <begin position="159"/>
        <end position="275"/>
    </location>
</feature>
<evidence type="ECO:0000256" key="2">
    <source>
        <dbReference type="SAM" id="Phobius"/>
    </source>
</evidence>
<evidence type="ECO:0000313" key="4">
    <source>
        <dbReference type="EMBL" id="WUX41582.1"/>
    </source>
</evidence>
<feature type="transmembrane region" description="Helical" evidence="2">
    <location>
        <begin position="130"/>
        <end position="149"/>
    </location>
</feature>
<feature type="transmembrane region" description="Helical" evidence="2">
    <location>
        <begin position="104"/>
        <end position="124"/>
    </location>
</feature>
<dbReference type="PANTHER" id="PTHR36834:SF1">
    <property type="entry name" value="INTEGRAL MEMBRANE PROTEIN"/>
    <property type="match status" value="1"/>
</dbReference>
<name>A0ABZ1ZVW7_STRAQ</name>
<keyword evidence="5" id="KW-1185">Reference proteome</keyword>
<gene>
    <name evidence="4" type="ORF">OG367_37500</name>
</gene>
<dbReference type="InterPro" id="IPR006976">
    <property type="entry name" value="VanZ-like"/>
</dbReference>
<organism evidence="4 5">
    <name type="scientific">Streptomyces anulatus</name>
    <name type="common">Streptomyces chrysomallus</name>
    <dbReference type="NCBI Taxonomy" id="1892"/>
    <lineage>
        <taxon>Bacteria</taxon>
        <taxon>Bacillati</taxon>
        <taxon>Actinomycetota</taxon>
        <taxon>Actinomycetes</taxon>
        <taxon>Kitasatosporales</taxon>
        <taxon>Streptomycetaceae</taxon>
        <taxon>Streptomyces</taxon>
    </lineage>
</organism>
<keyword evidence="2" id="KW-0812">Transmembrane</keyword>
<dbReference type="Proteomes" id="UP001431926">
    <property type="component" value="Chromosome"/>
</dbReference>
<feature type="compositionally biased region" description="Low complexity" evidence="1">
    <location>
        <begin position="249"/>
        <end position="267"/>
    </location>
</feature>
<dbReference type="EMBL" id="CP109491">
    <property type="protein sequence ID" value="WUX41582.1"/>
    <property type="molecule type" value="Genomic_DNA"/>
</dbReference>
<keyword evidence="2" id="KW-0472">Membrane</keyword>
<feature type="compositionally biased region" description="Low complexity" evidence="1">
    <location>
        <begin position="182"/>
        <end position="210"/>
    </location>
</feature>
<dbReference type="PANTHER" id="PTHR36834">
    <property type="entry name" value="MEMBRANE PROTEIN-RELATED"/>
    <property type="match status" value="1"/>
</dbReference>
<feature type="domain" description="VanZ-like" evidence="3">
    <location>
        <begin position="32"/>
        <end position="148"/>
    </location>
</feature>
<protein>
    <submittedName>
        <fullName evidence="4">VanZ family protein</fullName>
    </submittedName>
</protein>
<proteinExistence type="predicted"/>
<dbReference type="Pfam" id="PF04892">
    <property type="entry name" value="VanZ"/>
    <property type="match status" value="1"/>
</dbReference>
<evidence type="ECO:0000259" key="3">
    <source>
        <dbReference type="Pfam" id="PF04892"/>
    </source>
</evidence>
<dbReference type="RefSeq" id="WP_329359445.1">
    <property type="nucleotide sequence ID" value="NZ_CP108651.1"/>
</dbReference>
<accession>A0ABZ1ZVW7</accession>
<evidence type="ECO:0000256" key="1">
    <source>
        <dbReference type="SAM" id="MobiDB-lite"/>
    </source>
</evidence>
<feature type="compositionally biased region" description="Basic residues" evidence="1">
    <location>
        <begin position="211"/>
        <end position="222"/>
    </location>
</feature>
<sequence>MTAEANPRTDRGTWVRVLVRGAVLTVVLLGLVAFSVLLAKVTLTPSPASADLVTANLRPGRSLRQYAEDYTFLAACKQAGGNLLLGVPFGLLLPFFVPRRLRMIRTTLLTAVAMSVVELIQGALVEGRAFDIDDVILNTAGALLGYFVLGRRISHRYYTYTDDTGSPGPSAEKPEAEPKRAPGPAGRAKAALTKTAPTKAARAKAAPTKTVRAKTARTKAARTKTGQRDRPKPAATAPAKKRGVRTGRTDGAASGGRRATGSGTVRSLLDRLRGR</sequence>
<dbReference type="InterPro" id="IPR053150">
    <property type="entry name" value="Teicoplanin_resist-assoc"/>
</dbReference>
<feature type="transmembrane region" description="Helical" evidence="2">
    <location>
        <begin position="17"/>
        <end position="39"/>
    </location>
</feature>
<reference evidence="4" key="1">
    <citation type="submission" date="2022-10" db="EMBL/GenBank/DDBJ databases">
        <title>The complete genomes of actinobacterial strains from the NBC collection.</title>
        <authorList>
            <person name="Joergensen T.S."/>
            <person name="Alvarez Arevalo M."/>
            <person name="Sterndorff E.B."/>
            <person name="Faurdal D."/>
            <person name="Vuksanovic O."/>
            <person name="Mourched A.-S."/>
            <person name="Charusanti P."/>
            <person name="Shaw S."/>
            <person name="Blin K."/>
            <person name="Weber T."/>
        </authorList>
    </citation>
    <scope>NUCLEOTIDE SEQUENCE</scope>
    <source>
        <strain evidence="4">NBC_01436</strain>
    </source>
</reference>
<keyword evidence="2" id="KW-1133">Transmembrane helix</keyword>
<feature type="transmembrane region" description="Helical" evidence="2">
    <location>
        <begin position="79"/>
        <end position="97"/>
    </location>
</feature>
<evidence type="ECO:0000313" key="5">
    <source>
        <dbReference type="Proteomes" id="UP001431926"/>
    </source>
</evidence>